<dbReference type="InterPro" id="IPR036866">
    <property type="entry name" value="RibonucZ/Hydroxyglut_hydro"/>
</dbReference>
<sequence length="224" mass="23663">MIVDRVEASVFGTNCYVLAPEDGAECVVVDPGVGVADRLADVLRRRRLKPVAVLLTHGHVDHTWSVTPVCGAHGVAATIHADDAYRLHDPLSTLGGPLRAALEATTGRVTWADPEEVVTVHDAQRWSGAGLELTVTHAPGHTEGSVLFTVDRPGRPDLVLSGDVLFAGSIGRTDLPGGDPSAMRRSLVEKVLTLADDVDVLPGHGPATTVGRERVSNPHLLALR</sequence>
<comment type="caution">
    <text evidence="6">The sequence shown here is derived from an EMBL/GenBank/DDBJ whole genome shotgun (WGS) entry which is preliminary data.</text>
</comment>
<dbReference type="InterPro" id="IPR001279">
    <property type="entry name" value="Metallo-B-lactamas"/>
</dbReference>
<dbReference type="SUPFAM" id="SSF56281">
    <property type="entry name" value="Metallo-hydrolase/oxidoreductase"/>
    <property type="match status" value="1"/>
</dbReference>
<dbReference type="Pfam" id="PF00753">
    <property type="entry name" value="Lactamase_B"/>
    <property type="match status" value="1"/>
</dbReference>
<dbReference type="SMART" id="SM00849">
    <property type="entry name" value="Lactamase_B"/>
    <property type="match status" value="1"/>
</dbReference>
<evidence type="ECO:0000259" key="5">
    <source>
        <dbReference type="SMART" id="SM00849"/>
    </source>
</evidence>
<keyword evidence="4" id="KW-0862">Zinc</keyword>
<dbReference type="Gene3D" id="3.60.15.10">
    <property type="entry name" value="Ribonuclease Z/Hydroxyacylglutathione hydrolase-like"/>
    <property type="match status" value="1"/>
</dbReference>
<keyword evidence="2" id="KW-0479">Metal-binding</keyword>
<dbReference type="EMBL" id="JBFNQN010000017">
    <property type="protein sequence ID" value="MEW9267408.1"/>
    <property type="molecule type" value="Genomic_DNA"/>
</dbReference>
<evidence type="ECO:0000313" key="6">
    <source>
        <dbReference type="EMBL" id="MEW9267408.1"/>
    </source>
</evidence>
<evidence type="ECO:0000256" key="4">
    <source>
        <dbReference type="ARBA" id="ARBA00022833"/>
    </source>
</evidence>
<dbReference type="Proteomes" id="UP001555826">
    <property type="component" value="Unassembled WGS sequence"/>
</dbReference>
<reference evidence="6 7" key="1">
    <citation type="submission" date="2024-07" db="EMBL/GenBank/DDBJ databases">
        <authorList>
            <person name="Thanompreechachai J."/>
            <person name="Duangmal K."/>
        </authorList>
    </citation>
    <scope>NUCLEOTIDE SEQUENCE [LARGE SCALE GENOMIC DNA]</scope>
    <source>
        <strain evidence="6 7">KCTC 19886</strain>
    </source>
</reference>
<evidence type="ECO:0000256" key="2">
    <source>
        <dbReference type="ARBA" id="ARBA00022723"/>
    </source>
</evidence>
<accession>A0ABV3PCP0</accession>
<feature type="domain" description="Metallo-beta-lactamase" evidence="5">
    <location>
        <begin position="12"/>
        <end position="204"/>
    </location>
</feature>
<gene>
    <name evidence="6" type="ORF">AB1207_21905</name>
</gene>
<keyword evidence="3" id="KW-0378">Hydrolase</keyword>
<dbReference type="PANTHER" id="PTHR46233">
    <property type="entry name" value="HYDROXYACYLGLUTATHIONE HYDROLASE GLOC"/>
    <property type="match status" value="1"/>
</dbReference>
<evidence type="ECO:0000313" key="7">
    <source>
        <dbReference type="Proteomes" id="UP001555826"/>
    </source>
</evidence>
<comment type="cofactor">
    <cofactor evidence="1">
        <name>Zn(2+)</name>
        <dbReference type="ChEBI" id="CHEBI:29105"/>
    </cofactor>
</comment>
<organism evidence="6 7">
    <name type="scientific">Kineococcus endophyticus</name>
    <dbReference type="NCBI Taxonomy" id="1181883"/>
    <lineage>
        <taxon>Bacteria</taxon>
        <taxon>Bacillati</taxon>
        <taxon>Actinomycetota</taxon>
        <taxon>Actinomycetes</taxon>
        <taxon>Kineosporiales</taxon>
        <taxon>Kineosporiaceae</taxon>
        <taxon>Kineococcus</taxon>
    </lineage>
</organism>
<evidence type="ECO:0000256" key="1">
    <source>
        <dbReference type="ARBA" id="ARBA00001947"/>
    </source>
</evidence>
<protein>
    <submittedName>
        <fullName evidence="6">MBL fold metallo-hydrolase</fullName>
    </submittedName>
</protein>
<name>A0ABV3PCP0_9ACTN</name>
<dbReference type="PANTHER" id="PTHR46233:SF3">
    <property type="entry name" value="HYDROXYACYLGLUTATHIONE HYDROLASE GLOC"/>
    <property type="match status" value="1"/>
</dbReference>
<dbReference type="CDD" id="cd06262">
    <property type="entry name" value="metallo-hydrolase-like_MBL-fold"/>
    <property type="match status" value="1"/>
</dbReference>
<dbReference type="RefSeq" id="WP_367640723.1">
    <property type="nucleotide sequence ID" value="NZ_JBFNQN010000017.1"/>
</dbReference>
<dbReference type="InterPro" id="IPR051453">
    <property type="entry name" value="MBL_Glyoxalase_II"/>
</dbReference>
<evidence type="ECO:0000256" key="3">
    <source>
        <dbReference type="ARBA" id="ARBA00022801"/>
    </source>
</evidence>
<proteinExistence type="predicted"/>
<keyword evidence="7" id="KW-1185">Reference proteome</keyword>